<protein>
    <submittedName>
        <fullName evidence="3">Ezrin/radixin/moesin family protein</fullName>
    </submittedName>
</protein>
<organism evidence="3 4">
    <name type="scientific">Halolamina pelagica</name>
    <dbReference type="NCBI Taxonomy" id="699431"/>
    <lineage>
        <taxon>Archaea</taxon>
        <taxon>Methanobacteriati</taxon>
        <taxon>Methanobacteriota</taxon>
        <taxon>Stenosarchaea group</taxon>
        <taxon>Halobacteria</taxon>
        <taxon>Halobacteriales</taxon>
        <taxon>Haloferacaceae</taxon>
    </lineage>
</organism>
<dbReference type="CDD" id="cd14686">
    <property type="entry name" value="bZIP"/>
    <property type="match status" value="1"/>
</dbReference>
<dbReference type="Pfam" id="PF24371">
    <property type="entry name" value="DUF7527"/>
    <property type="match status" value="1"/>
</dbReference>
<name>A0A0P7GRG8_9EURY</name>
<evidence type="ECO:0000313" key="3">
    <source>
        <dbReference type="EMBL" id="KPN31910.1"/>
    </source>
</evidence>
<feature type="region of interest" description="Disordered" evidence="1">
    <location>
        <begin position="65"/>
        <end position="95"/>
    </location>
</feature>
<dbReference type="EMBL" id="LGUC01000001">
    <property type="protein sequence ID" value="KPN31910.1"/>
    <property type="molecule type" value="Genomic_DNA"/>
</dbReference>
<feature type="compositionally biased region" description="Basic and acidic residues" evidence="1">
    <location>
        <begin position="65"/>
        <end position="88"/>
    </location>
</feature>
<feature type="compositionally biased region" description="Low complexity" evidence="1">
    <location>
        <begin position="26"/>
        <end position="49"/>
    </location>
</feature>
<proteinExistence type="predicted"/>
<accession>A0A0P7GRG8</accession>
<dbReference type="OrthoDB" id="157503at2157"/>
<dbReference type="AlphaFoldDB" id="A0A0P7GRG8"/>
<dbReference type="RefSeq" id="WP_054584341.1">
    <property type="nucleotide sequence ID" value="NZ_LGUC01000001.1"/>
</dbReference>
<dbReference type="InterPro" id="IPR055949">
    <property type="entry name" value="DUF7527"/>
</dbReference>
<sequence>MARDDDDPRARPLGVGVDGGRERVGRTPASESASETASTAEPEPAPSETVTALREERDQLQERVEELEAETDRLRNERDRLERERDDAAATADELETEVAELRATVDELESELRGAEAELEAAQEYLPEGDHEVPPEEAIAGTSLFVRYERKGGPTLEDAHNGDADREAVNDNLRLEHHTEFDDDGAVVDGEPFEAWLRTTVEYEFVEWLTRSLLHDVRETRNQTAMGKLFGAIPEIDRIEFRGSVDLGEEADEDSAAFDVVIRDRMGQPLIVTDLNSSREPATEPMLESLLRNATPVGETNEQLAAAFFVTSSYYEPGALETAEEATGGGFLGRGKHKSFVKLSRKDGYHLSLVETRDGEFHVSVPEL</sequence>
<dbReference type="Proteomes" id="UP000050535">
    <property type="component" value="Unassembled WGS sequence"/>
</dbReference>
<evidence type="ECO:0000256" key="1">
    <source>
        <dbReference type="SAM" id="MobiDB-lite"/>
    </source>
</evidence>
<feature type="compositionally biased region" description="Basic and acidic residues" evidence="1">
    <location>
        <begin position="1"/>
        <end position="10"/>
    </location>
</feature>
<dbReference type="Gene3D" id="1.10.287.1490">
    <property type="match status" value="1"/>
</dbReference>
<comment type="caution">
    <text evidence="3">The sequence shown here is derived from an EMBL/GenBank/DDBJ whole genome shotgun (WGS) entry which is preliminary data.</text>
</comment>
<gene>
    <name evidence="3" type="ORF">SY89_02667</name>
</gene>
<reference evidence="4" key="1">
    <citation type="submission" date="2013-11" db="EMBL/GenBank/DDBJ databases">
        <authorList>
            <person name="Hoang H.T."/>
            <person name="Killian M.L."/>
            <person name="Madson D.M."/>
            <person name="Arruda P.H.E."/>
            <person name="Sun D."/>
            <person name="Schwartz K.J."/>
            <person name="Yoon K."/>
        </authorList>
    </citation>
    <scope>NUCLEOTIDE SEQUENCE [LARGE SCALE GENOMIC DNA]</scope>
    <source>
        <strain evidence="4">CDK2</strain>
    </source>
</reference>
<feature type="domain" description="DUF7527" evidence="2">
    <location>
        <begin position="135"/>
        <end position="369"/>
    </location>
</feature>
<feature type="region of interest" description="Disordered" evidence="1">
    <location>
        <begin position="1"/>
        <end position="52"/>
    </location>
</feature>
<evidence type="ECO:0000313" key="4">
    <source>
        <dbReference type="Proteomes" id="UP000050535"/>
    </source>
</evidence>
<keyword evidence="4" id="KW-1185">Reference proteome</keyword>
<evidence type="ECO:0000259" key="2">
    <source>
        <dbReference type="Pfam" id="PF24371"/>
    </source>
</evidence>